<evidence type="ECO:0000313" key="1">
    <source>
        <dbReference type="EMBL" id="KAJ8609353.1"/>
    </source>
</evidence>
<dbReference type="AlphaFoldDB" id="A0AAD7UJK2"/>
<evidence type="ECO:0000313" key="2">
    <source>
        <dbReference type="Proteomes" id="UP001230188"/>
    </source>
</evidence>
<accession>A0AAD7UJK2</accession>
<dbReference type="SUPFAM" id="SSF54919">
    <property type="entry name" value="Nucleoside diphosphate kinase, NDK"/>
    <property type="match status" value="1"/>
</dbReference>
<gene>
    <name evidence="1" type="ORF">CTAYLR_009290</name>
</gene>
<proteinExistence type="predicted"/>
<dbReference type="EMBL" id="JAQMWT010000141">
    <property type="protein sequence ID" value="KAJ8609353.1"/>
    <property type="molecule type" value="Genomic_DNA"/>
</dbReference>
<reference evidence="1" key="1">
    <citation type="submission" date="2023-01" db="EMBL/GenBank/DDBJ databases">
        <title>Metagenome sequencing of chrysophaentin producing Chrysophaeum taylorii.</title>
        <authorList>
            <person name="Davison J."/>
            <person name="Bewley C."/>
        </authorList>
    </citation>
    <scope>NUCLEOTIDE SEQUENCE</scope>
    <source>
        <strain evidence="1">NIES-1699</strain>
    </source>
</reference>
<sequence length="268" mass="28889">MGSKSKIDEESLVDNHYGAIAAKAVKLLPRELAPSAKAVGEFEAKFGLTWSSALDAGLVYNAKEACGKLGVDGAGLDKKWSDLKRGVDLVKFGGGFYCGKIGEIFVINGFYMAMRGKFCAPGASIYYYLVEWPTNALSWADFRGKVLGATNPLEAAAGSLRALVYYEWHELGLEFEPNTGDNGVHASASPFEACAERCNWLKATPATDHFGKAMLALGIPEPKIRAWFDDPQVPIDAQGATASLFDTLEDTNADKCLEKAKFLSDLVA</sequence>
<evidence type="ECO:0008006" key="3">
    <source>
        <dbReference type="Google" id="ProtNLM"/>
    </source>
</evidence>
<organism evidence="1 2">
    <name type="scientific">Chrysophaeum taylorii</name>
    <dbReference type="NCBI Taxonomy" id="2483200"/>
    <lineage>
        <taxon>Eukaryota</taxon>
        <taxon>Sar</taxon>
        <taxon>Stramenopiles</taxon>
        <taxon>Ochrophyta</taxon>
        <taxon>Pelagophyceae</taxon>
        <taxon>Pelagomonadales</taxon>
        <taxon>Pelagomonadaceae</taxon>
        <taxon>Chrysophaeum</taxon>
    </lineage>
</organism>
<name>A0AAD7UJK2_9STRA</name>
<comment type="caution">
    <text evidence="1">The sequence shown here is derived from an EMBL/GenBank/DDBJ whole genome shotgun (WGS) entry which is preliminary data.</text>
</comment>
<dbReference type="Gene3D" id="3.30.70.141">
    <property type="entry name" value="Nucleoside diphosphate kinase-like domain"/>
    <property type="match status" value="1"/>
</dbReference>
<dbReference type="Proteomes" id="UP001230188">
    <property type="component" value="Unassembled WGS sequence"/>
</dbReference>
<keyword evidence="2" id="KW-1185">Reference proteome</keyword>
<dbReference type="InterPro" id="IPR036850">
    <property type="entry name" value="NDK-like_dom_sf"/>
</dbReference>
<protein>
    <recommendedName>
        <fullName evidence="3">Nucleoside-diphosphate kinase</fullName>
    </recommendedName>
</protein>